<dbReference type="RefSeq" id="WP_259866334.1">
    <property type="nucleotide sequence ID" value="NZ_BAAAST010000004.1"/>
</dbReference>
<dbReference type="InterPro" id="IPR020556">
    <property type="entry name" value="Amidase_CS"/>
</dbReference>
<sequence>MVTALAERAQSVNPIINALVTTDFDRALQEARALERAATDSEHRPLLGVPISIKDLTDTAGMRTTYGSHRFSDHVPAEDAEVVRRVRKAGAIVFGKTNTPEFGAGINTVNDLFGATRNPWNTDRSAGGSSGGAAAAVAAGLGPLAEATDHGCSVRLPASFNGLVGLRTTPGRIPQWPNDWVFDSYAVTGPLARTVADCELLFQVMSGPDSRVPISDMEPYTPAAPDSGLSVRGWRIAWSADLGIAAVDPEVRTICGEAVKVLDEAGAIIDEHAPDFTDVRRIIDPLRAVRQVAQAERTTGTAGGIENTFVEAYLRKAKEYSAYDVGRAEAFRSTLWQRLDHFFATYRLLVTVTTQVPAFPVERLFPDTIDGREIHDVIEACLSCYAITVTGLPAISIPVGFTSGGLPVGLQVIGRPRDEATLFAVARLLETIRPWSSARPRLTSGEGRSDGR</sequence>
<dbReference type="EMBL" id="CP073720">
    <property type="protein sequence ID" value="UWP86798.1"/>
    <property type="molecule type" value="Genomic_DNA"/>
</dbReference>
<name>A0ABY5W9Q8_9ACTN</name>
<reference evidence="2" key="2">
    <citation type="submission" date="2022-09" db="EMBL/GenBank/DDBJ databases">
        <title>Biosynthetic gene clusters of Dactylosporangioum fulvum.</title>
        <authorList>
            <person name="Caradec T."/>
        </authorList>
    </citation>
    <scope>NUCLEOTIDE SEQUENCE</scope>
    <source>
        <strain evidence="2">NRRL B-16292</strain>
    </source>
</reference>
<dbReference type="SUPFAM" id="SSF75304">
    <property type="entry name" value="Amidase signature (AS) enzymes"/>
    <property type="match status" value="1"/>
</dbReference>
<feature type="domain" description="Amidase" evidence="1">
    <location>
        <begin position="2"/>
        <end position="422"/>
    </location>
</feature>
<dbReference type="PROSITE" id="PS00571">
    <property type="entry name" value="AMIDASES"/>
    <property type="match status" value="1"/>
</dbReference>
<organism evidence="2 3">
    <name type="scientific">Dactylosporangium fulvum</name>
    <dbReference type="NCBI Taxonomy" id="53359"/>
    <lineage>
        <taxon>Bacteria</taxon>
        <taxon>Bacillati</taxon>
        <taxon>Actinomycetota</taxon>
        <taxon>Actinomycetes</taxon>
        <taxon>Micromonosporales</taxon>
        <taxon>Micromonosporaceae</taxon>
        <taxon>Dactylosporangium</taxon>
    </lineage>
</organism>
<dbReference type="PANTHER" id="PTHR11895">
    <property type="entry name" value="TRANSAMIDASE"/>
    <property type="match status" value="1"/>
</dbReference>
<gene>
    <name evidence="2" type="ORF">Dfulv_22165</name>
</gene>
<keyword evidence="3" id="KW-1185">Reference proteome</keyword>
<evidence type="ECO:0000313" key="3">
    <source>
        <dbReference type="Proteomes" id="UP001059617"/>
    </source>
</evidence>
<evidence type="ECO:0000259" key="1">
    <source>
        <dbReference type="Pfam" id="PF01425"/>
    </source>
</evidence>
<dbReference type="InterPro" id="IPR023631">
    <property type="entry name" value="Amidase_dom"/>
</dbReference>
<dbReference type="InterPro" id="IPR000120">
    <property type="entry name" value="Amidase"/>
</dbReference>
<evidence type="ECO:0000313" key="2">
    <source>
        <dbReference type="EMBL" id="UWP86798.1"/>
    </source>
</evidence>
<protein>
    <submittedName>
        <fullName evidence="2">Amidase</fullName>
    </submittedName>
</protein>
<reference evidence="2" key="1">
    <citation type="submission" date="2021-04" db="EMBL/GenBank/DDBJ databases">
        <authorList>
            <person name="Hartkoorn R.C."/>
            <person name="Beaudoing E."/>
            <person name="Hot D."/>
        </authorList>
    </citation>
    <scope>NUCLEOTIDE SEQUENCE</scope>
    <source>
        <strain evidence="2">NRRL B-16292</strain>
    </source>
</reference>
<dbReference type="Proteomes" id="UP001059617">
    <property type="component" value="Chromosome"/>
</dbReference>
<accession>A0ABY5W9Q8</accession>
<dbReference type="PANTHER" id="PTHR11895:SF76">
    <property type="entry name" value="INDOLEACETAMIDE HYDROLASE"/>
    <property type="match status" value="1"/>
</dbReference>
<dbReference type="Gene3D" id="3.90.1300.10">
    <property type="entry name" value="Amidase signature (AS) domain"/>
    <property type="match status" value="1"/>
</dbReference>
<dbReference type="InterPro" id="IPR036928">
    <property type="entry name" value="AS_sf"/>
</dbReference>
<dbReference type="Pfam" id="PF01425">
    <property type="entry name" value="Amidase"/>
    <property type="match status" value="1"/>
</dbReference>
<proteinExistence type="predicted"/>